<dbReference type="AlphaFoldDB" id="A0A319EGU1"/>
<name>A0A319EGU1_9EURO</name>
<protein>
    <submittedName>
        <fullName evidence="2">Uncharacterized protein</fullName>
    </submittedName>
</protein>
<evidence type="ECO:0000313" key="3">
    <source>
        <dbReference type="Proteomes" id="UP000247810"/>
    </source>
</evidence>
<feature type="compositionally biased region" description="Basic and acidic residues" evidence="1">
    <location>
        <begin position="229"/>
        <end position="238"/>
    </location>
</feature>
<feature type="region of interest" description="Disordered" evidence="1">
    <location>
        <begin position="1"/>
        <end position="25"/>
    </location>
</feature>
<evidence type="ECO:0000256" key="1">
    <source>
        <dbReference type="SAM" id="MobiDB-lite"/>
    </source>
</evidence>
<gene>
    <name evidence="2" type="ORF">BO71DRAFT_87544</name>
</gene>
<sequence length="238" mass="25532">MAVLAMQPRDSRHGGQPLSHSRSTAFRDGGWAIGLQLLTARPGRIHPRMDEGQAKGNTADRSAYHRRQACSGSGSPGTHVQVVVAVWLHRPGPSRDPPGSVSRARPVCSVCASYPSCGQVGPMGSGSVYAVGGVDRYSVSPSVGCIVLRLTGYIQYRTVSADHQRPPSPRSRSPVDLPESGTQKHRPCRNLTRLRHVMTVMPPPVSHRQPIVTRAPSCGGPGTLSPVKEGTEWGTDRR</sequence>
<organism evidence="2 3">
    <name type="scientific">Aspergillus ellipticus CBS 707.79</name>
    <dbReference type="NCBI Taxonomy" id="1448320"/>
    <lineage>
        <taxon>Eukaryota</taxon>
        <taxon>Fungi</taxon>
        <taxon>Dikarya</taxon>
        <taxon>Ascomycota</taxon>
        <taxon>Pezizomycotina</taxon>
        <taxon>Eurotiomycetes</taxon>
        <taxon>Eurotiomycetidae</taxon>
        <taxon>Eurotiales</taxon>
        <taxon>Aspergillaceae</taxon>
        <taxon>Aspergillus</taxon>
        <taxon>Aspergillus subgen. Circumdati</taxon>
    </lineage>
</organism>
<dbReference type="Proteomes" id="UP000247810">
    <property type="component" value="Unassembled WGS sequence"/>
</dbReference>
<accession>A0A319EGU1</accession>
<dbReference type="VEuPathDB" id="FungiDB:BO71DRAFT_87544"/>
<feature type="region of interest" description="Disordered" evidence="1">
    <location>
        <begin position="215"/>
        <end position="238"/>
    </location>
</feature>
<dbReference type="EMBL" id="KZ825798">
    <property type="protein sequence ID" value="PYI00009.1"/>
    <property type="molecule type" value="Genomic_DNA"/>
</dbReference>
<evidence type="ECO:0000313" key="2">
    <source>
        <dbReference type="EMBL" id="PYI00009.1"/>
    </source>
</evidence>
<keyword evidence="3" id="KW-1185">Reference proteome</keyword>
<proteinExistence type="predicted"/>
<reference evidence="2 3" key="1">
    <citation type="submission" date="2018-02" db="EMBL/GenBank/DDBJ databases">
        <title>The genomes of Aspergillus section Nigri reveals drivers in fungal speciation.</title>
        <authorList>
            <consortium name="DOE Joint Genome Institute"/>
            <person name="Vesth T.C."/>
            <person name="Nybo J."/>
            <person name="Theobald S."/>
            <person name="Brandl J."/>
            <person name="Frisvad J.C."/>
            <person name="Nielsen K.F."/>
            <person name="Lyhne E.K."/>
            <person name="Kogle M.E."/>
            <person name="Kuo A."/>
            <person name="Riley R."/>
            <person name="Clum A."/>
            <person name="Nolan M."/>
            <person name="Lipzen A."/>
            <person name="Salamov A."/>
            <person name="Henrissat B."/>
            <person name="Wiebenga A."/>
            <person name="De vries R.P."/>
            <person name="Grigoriev I.V."/>
            <person name="Mortensen U.H."/>
            <person name="Andersen M.R."/>
            <person name="Baker S.E."/>
        </authorList>
    </citation>
    <scope>NUCLEOTIDE SEQUENCE [LARGE SCALE GENOMIC DNA]</scope>
    <source>
        <strain evidence="2 3">CBS 707.79</strain>
    </source>
</reference>
<feature type="region of interest" description="Disordered" evidence="1">
    <location>
        <begin position="160"/>
        <end position="188"/>
    </location>
</feature>